<sequence>MADTIANAPIDANWVVEKKKRGSRKALKPKVSFSNEANIIAGKNSPLPDLGDVAGNENPETQIPLKKNKPASKKKGKDSFEKELLEVEEKLEQMRIEKEKTVELLRDQVKKLQMKEEELEVRDKEQAKLLMEMKKLQKVKEFKPTMNFPLAQTMSETEQEKKGKKKKKKRPCAAYALWCKDQWNEVKKKNPNAEFKEISNIMGTRWKNLSAEEKKPYEQKYQDDKEAYLQIVGKEKRETEAMKLLEDEQKQKTAVELLEQYLQFKQEADGEIKKKKKTKKEKDPLKPKRSLSAFFIYMNERRAALVEQNNNVPEIGKIAGEEWKNMSEEQRKPYEEVYCKEAEGRVFERNGTLQTKRKKMRMRFARQEEEELMKIQKQEALQMLKKKEKTDNIIKKTKEKHQEKKKQKDEQKSDPNKPKRPASSFILFSKEMRKNLVQERPEISNATLNALISVKWKELNETEKEIWNNIAANAMNAYKKEMQEYNSQKIGVCETRV</sequence>
<feature type="DNA-binding region" description="HMG box" evidence="1">
    <location>
        <begin position="168"/>
        <end position="236"/>
    </location>
</feature>
<keyword evidence="1" id="KW-0539">Nucleus</keyword>
<dbReference type="Gene3D" id="1.10.30.10">
    <property type="entry name" value="High mobility group box domain"/>
    <property type="match status" value="3"/>
</dbReference>
<protein>
    <recommendedName>
        <fullName evidence="3">HMG box domain-containing protein</fullName>
    </recommendedName>
</protein>
<dbReference type="EMBL" id="JADFTS010000003">
    <property type="protein sequence ID" value="KAF9614172.1"/>
    <property type="molecule type" value="Genomic_DNA"/>
</dbReference>
<dbReference type="AlphaFoldDB" id="A0A835ID38"/>
<dbReference type="PANTHER" id="PTHR46912">
    <property type="entry name" value="HIGH MOBILITY GROUP B PROTEIN 13"/>
    <property type="match status" value="1"/>
</dbReference>
<dbReference type="InterPro" id="IPR036910">
    <property type="entry name" value="HMG_box_dom_sf"/>
</dbReference>
<dbReference type="Pfam" id="PF00505">
    <property type="entry name" value="HMG_box"/>
    <property type="match status" value="3"/>
</dbReference>
<feature type="compositionally biased region" description="Basic residues" evidence="2">
    <location>
        <begin position="66"/>
        <end position="76"/>
    </location>
</feature>
<evidence type="ECO:0000313" key="5">
    <source>
        <dbReference type="Proteomes" id="UP000631114"/>
    </source>
</evidence>
<dbReference type="InterPro" id="IPR009071">
    <property type="entry name" value="HMG_box_dom"/>
</dbReference>
<feature type="domain" description="HMG box" evidence="3">
    <location>
        <begin position="418"/>
        <end position="486"/>
    </location>
</feature>
<dbReference type="OrthoDB" id="1919336at2759"/>
<dbReference type="Proteomes" id="UP000631114">
    <property type="component" value="Unassembled WGS sequence"/>
</dbReference>
<feature type="DNA-binding region" description="HMG box" evidence="1">
    <location>
        <begin position="418"/>
        <end position="486"/>
    </location>
</feature>
<proteinExistence type="predicted"/>
<dbReference type="PROSITE" id="PS50118">
    <property type="entry name" value="HMG_BOX_2"/>
    <property type="match status" value="3"/>
</dbReference>
<reference evidence="4 5" key="1">
    <citation type="submission" date="2020-10" db="EMBL/GenBank/DDBJ databases">
        <title>The Coptis chinensis genome and diversification of protoberbering-type alkaloids.</title>
        <authorList>
            <person name="Wang B."/>
            <person name="Shu S."/>
            <person name="Song C."/>
            <person name="Liu Y."/>
        </authorList>
    </citation>
    <scope>NUCLEOTIDE SEQUENCE [LARGE SCALE GENOMIC DNA]</scope>
    <source>
        <strain evidence="4">HL-2020</strain>
        <tissue evidence="4">Leaf</tissue>
    </source>
</reference>
<feature type="domain" description="HMG box" evidence="3">
    <location>
        <begin position="168"/>
        <end position="236"/>
    </location>
</feature>
<name>A0A835ID38_9MAGN</name>
<evidence type="ECO:0000256" key="1">
    <source>
        <dbReference type="PROSITE-ProRule" id="PRU00267"/>
    </source>
</evidence>
<dbReference type="SMART" id="SM00398">
    <property type="entry name" value="HMG"/>
    <property type="match status" value="3"/>
</dbReference>
<dbReference type="InterPro" id="IPR044601">
    <property type="entry name" value="HMGB6/HMGB13"/>
</dbReference>
<dbReference type="SUPFAM" id="SSF47095">
    <property type="entry name" value="HMG-box"/>
    <property type="match status" value="3"/>
</dbReference>
<keyword evidence="5" id="KW-1185">Reference proteome</keyword>
<feature type="region of interest" description="Disordered" evidence="2">
    <location>
        <begin position="37"/>
        <end position="79"/>
    </location>
</feature>
<feature type="compositionally biased region" description="Basic and acidic residues" evidence="2">
    <location>
        <begin position="388"/>
        <end position="417"/>
    </location>
</feature>
<keyword evidence="1" id="KW-0238">DNA-binding</keyword>
<dbReference type="GO" id="GO:0003677">
    <property type="term" value="F:DNA binding"/>
    <property type="evidence" value="ECO:0007669"/>
    <property type="project" value="UniProtKB-UniRule"/>
</dbReference>
<evidence type="ECO:0000259" key="3">
    <source>
        <dbReference type="PROSITE" id="PS50118"/>
    </source>
</evidence>
<dbReference type="GO" id="GO:0005634">
    <property type="term" value="C:nucleus"/>
    <property type="evidence" value="ECO:0007669"/>
    <property type="project" value="UniProtKB-UniRule"/>
</dbReference>
<organism evidence="4 5">
    <name type="scientific">Coptis chinensis</name>
    <dbReference type="NCBI Taxonomy" id="261450"/>
    <lineage>
        <taxon>Eukaryota</taxon>
        <taxon>Viridiplantae</taxon>
        <taxon>Streptophyta</taxon>
        <taxon>Embryophyta</taxon>
        <taxon>Tracheophyta</taxon>
        <taxon>Spermatophyta</taxon>
        <taxon>Magnoliopsida</taxon>
        <taxon>Ranunculales</taxon>
        <taxon>Ranunculaceae</taxon>
        <taxon>Coptidoideae</taxon>
        <taxon>Coptis</taxon>
    </lineage>
</organism>
<accession>A0A835ID38</accession>
<gene>
    <name evidence="4" type="ORF">IFM89_015680</name>
</gene>
<evidence type="ECO:0000313" key="4">
    <source>
        <dbReference type="EMBL" id="KAF9614172.1"/>
    </source>
</evidence>
<evidence type="ECO:0000256" key="2">
    <source>
        <dbReference type="SAM" id="MobiDB-lite"/>
    </source>
</evidence>
<feature type="DNA-binding region" description="HMG box" evidence="1">
    <location>
        <begin position="287"/>
        <end position="336"/>
    </location>
</feature>
<feature type="region of interest" description="Disordered" evidence="2">
    <location>
        <begin position="383"/>
        <end position="424"/>
    </location>
</feature>
<feature type="domain" description="HMG box" evidence="3">
    <location>
        <begin position="287"/>
        <end position="336"/>
    </location>
</feature>
<comment type="caution">
    <text evidence="4">The sequence shown here is derived from an EMBL/GenBank/DDBJ whole genome shotgun (WGS) entry which is preliminary data.</text>
</comment>
<dbReference type="CDD" id="cd22006">
    <property type="entry name" value="HMG-box_AtHMGB6-like_rpt1"/>
    <property type="match status" value="1"/>
</dbReference>
<dbReference type="PANTHER" id="PTHR46912:SF1">
    <property type="entry name" value="HIGH MOBILITY GROUP B PROTEIN 13"/>
    <property type="match status" value="1"/>
</dbReference>